<dbReference type="EMBL" id="DTGR01000019">
    <property type="protein sequence ID" value="HHS28253.1"/>
    <property type="molecule type" value="Genomic_DNA"/>
</dbReference>
<evidence type="ECO:0000256" key="2">
    <source>
        <dbReference type="ARBA" id="ARBA00021714"/>
    </source>
</evidence>
<keyword evidence="10" id="KW-0975">Bacterial flagellum</keyword>
<feature type="transmembrane region" description="Helical" evidence="12">
    <location>
        <begin position="187"/>
        <end position="209"/>
    </location>
</feature>
<dbReference type="GO" id="GO:0009306">
    <property type="term" value="P:protein secretion"/>
    <property type="evidence" value="ECO:0007669"/>
    <property type="project" value="UniProtKB-UniRule"/>
</dbReference>
<accession>A0A7V6DNJ3</accession>
<keyword evidence="3 12" id="KW-0813">Transport</keyword>
<sequence>MSRRAHTLIILTTLFTLGTTTPAWAALPWGLDQALSPDRLSTSLLIFLTLTALSLAPALVVMVTSFTRLVVVFSFLRHALGTQSMPPNQVLIALSLFLTFFIMAPVWHDIQSAAVQPYVEQKLTGEEAFQRGIQPLKTFMCKQTREKDLALFLSIMKAPRPKNYQDIPITAVVPAFMISELRTAFEIGFLLFLPFLIIDMVVASILLSMGMMMLPPVMISLVFKILLFVLVDGWNILVGSLVKSFH</sequence>
<comment type="caution">
    <text evidence="13">The sequence shown here is derived from an EMBL/GenBank/DDBJ whole genome shotgun (WGS) entry which is preliminary data.</text>
</comment>
<dbReference type="GO" id="GO:0005886">
    <property type="term" value="C:plasma membrane"/>
    <property type="evidence" value="ECO:0007669"/>
    <property type="project" value="UniProtKB-SubCell"/>
</dbReference>
<evidence type="ECO:0000256" key="6">
    <source>
        <dbReference type="ARBA" id="ARBA00022795"/>
    </source>
</evidence>
<evidence type="ECO:0000256" key="7">
    <source>
        <dbReference type="ARBA" id="ARBA00022927"/>
    </source>
</evidence>
<keyword evidence="13" id="KW-0282">Flagellum</keyword>
<dbReference type="GO" id="GO:0009425">
    <property type="term" value="C:bacterial-type flagellum basal body"/>
    <property type="evidence" value="ECO:0007669"/>
    <property type="project" value="UniProtKB-SubCell"/>
</dbReference>
<dbReference type="InterPro" id="IPR005837">
    <property type="entry name" value="FliP"/>
</dbReference>
<reference evidence="13" key="1">
    <citation type="journal article" date="2020" name="mSystems">
        <title>Genome- and Community-Level Interaction Insights into Carbon Utilization and Element Cycling Functions of Hydrothermarchaeota in Hydrothermal Sediment.</title>
        <authorList>
            <person name="Zhou Z."/>
            <person name="Liu Y."/>
            <person name="Xu W."/>
            <person name="Pan J."/>
            <person name="Luo Z.H."/>
            <person name="Li M."/>
        </authorList>
    </citation>
    <scope>NUCLEOTIDE SEQUENCE [LARGE SCALE GENOMIC DNA]</scope>
    <source>
        <strain evidence="13">SpSt-767</strain>
    </source>
</reference>
<comment type="similarity">
    <text evidence="1 12">Belongs to the FliP/MopC/SpaP family.</text>
</comment>
<evidence type="ECO:0000256" key="11">
    <source>
        <dbReference type="ARBA" id="ARBA00023225"/>
    </source>
</evidence>
<dbReference type="PANTHER" id="PTHR30587:SF0">
    <property type="entry name" value="FLAGELLAR BIOSYNTHETIC PROTEIN FLIP"/>
    <property type="match status" value="1"/>
</dbReference>
<dbReference type="NCBIfam" id="NF009438">
    <property type="entry name" value="PRK12797.1"/>
    <property type="match status" value="1"/>
</dbReference>
<gene>
    <name evidence="12 13" type="primary">fliP</name>
    <name evidence="13" type="ORF">ENV52_00925</name>
</gene>
<keyword evidence="5 12" id="KW-0812">Transmembrane</keyword>
<feature type="transmembrane region" description="Helical" evidence="12">
    <location>
        <begin position="44"/>
        <end position="76"/>
    </location>
</feature>
<organism evidence="13">
    <name type="scientific">Desulfobacca acetoxidans</name>
    <dbReference type="NCBI Taxonomy" id="60893"/>
    <lineage>
        <taxon>Bacteria</taxon>
        <taxon>Pseudomonadati</taxon>
        <taxon>Thermodesulfobacteriota</taxon>
        <taxon>Desulfobaccia</taxon>
        <taxon>Desulfobaccales</taxon>
        <taxon>Desulfobaccaceae</taxon>
        <taxon>Desulfobacca</taxon>
    </lineage>
</organism>
<comment type="subcellular location">
    <subcellularLocation>
        <location evidence="12">Cell membrane</location>
        <topology evidence="12">Multi-pass membrane protein</topology>
    </subcellularLocation>
    <subcellularLocation>
        <location evidence="12">Bacterial flagellum basal body</location>
    </subcellularLocation>
</comment>
<feature type="transmembrane region" description="Helical" evidence="12">
    <location>
        <begin position="221"/>
        <end position="242"/>
    </location>
</feature>
<dbReference type="GO" id="GO:0044781">
    <property type="term" value="P:bacterial-type flagellum organization"/>
    <property type="evidence" value="ECO:0007669"/>
    <property type="project" value="UniProtKB-UniRule"/>
</dbReference>
<dbReference type="PRINTS" id="PR00951">
    <property type="entry name" value="FLGBIOSNFLIP"/>
</dbReference>
<evidence type="ECO:0000256" key="9">
    <source>
        <dbReference type="ARBA" id="ARBA00023136"/>
    </source>
</evidence>
<evidence type="ECO:0000313" key="13">
    <source>
        <dbReference type="EMBL" id="HHS28253.1"/>
    </source>
</evidence>
<keyword evidence="6 12" id="KW-1005">Bacterial flagellum biogenesis</keyword>
<keyword evidence="4 12" id="KW-1003">Cell membrane</keyword>
<comment type="function">
    <text evidence="12">Plays a role in the flagellum-specific transport system.</text>
</comment>
<dbReference type="PRINTS" id="PR01302">
    <property type="entry name" value="TYPE3IMPPROT"/>
</dbReference>
<dbReference type="Pfam" id="PF00813">
    <property type="entry name" value="FliP"/>
    <property type="match status" value="1"/>
</dbReference>
<evidence type="ECO:0000256" key="10">
    <source>
        <dbReference type="ARBA" id="ARBA00023143"/>
    </source>
</evidence>
<evidence type="ECO:0000256" key="12">
    <source>
        <dbReference type="RuleBase" id="RU362069"/>
    </source>
</evidence>
<evidence type="ECO:0000256" key="8">
    <source>
        <dbReference type="ARBA" id="ARBA00022989"/>
    </source>
</evidence>
<evidence type="ECO:0000256" key="3">
    <source>
        <dbReference type="ARBA" id="ARBA00022448"/>
    </source>
</evidence>
<keyword evidence="13" id="KW-0966">Cell projection</keyword>
<dbReference type="PROSITE" id="PS01060">
    <property type="entry name" value="FLIP_1"/>
    <property type="match status" value="1"/>
</dbReference>
<dbReference type="InterPro" id="IPR005838">
    <property type="entry name" value="T3SS_IM_P"/>
</dbReference>
<name>A0A7V6DNJ3_9BACT</name>
<protein>
    <recommendedName>
        <fullName evidence="2 12">Flagellar biosynthetic protein FliP</fullName>
    </recommendedName>
</protein>
<feature type="transmembrane region" description="Helical" evidence="12">
    <location>
        <begin position="88"/>
        <end position="107"/>
    </location>
</feature>
<dbReference type="AlphaFoldDB" id="A0A7V6DNJ3"/>
<keyword evidence="7 12" id="KW-0653">Protein transport</keyword>
<evidence type="ECO:0000256" key="1">
    <source>
        <dbReference type="ARBA" id="ARBA00006257"/>
    </source>
</evidence>
<evidence type="ECO:0000256" key="4">
    <source>
        <dbReference type="ARBA" id="ARBA00022475"/>
    </source>
</evidence>
<keyword evidence="11 12" id="KW-1006">Bacterial flagellum protein export</keyword>
<keyword evidence="9 12" id="KW-0472">Membrane</keyword>
<dbReference type="PANTHER" id="PTHR30587">
    <property type="entry name" value="FLAGELLAR BIOSYNTHETIC PROTEIN FLIP"/>
    <property type="match status" value="1"/>
</dbReference>
<keyword evidence="13" id="KW-0969">Cilium</keyword>
<keyword evidence="8 12" id="KW-1133">Transmembrane helix</keyword>
<evidence type="ECO:0000256" key="5">
    <source>
        <dbReference type="ARBA" id="ARBA00022692"/>
    </source>
</evidence>
<proteinExistence type="inferred from homology"/>
<dbReference type="NCBIfam" id="TIGR01103">
    <property type="entry name" value="fliP"/>
    <property type="match status" value="1"/>
</dbReference>